<reference evidence="5" key="1">
    <citation type="submission" date="2020-11" db="EMBL/GenBank/DDBJ databases">
        <title>Whole-genome analyses of Nonomuraea sp. K274.</title>
        <authorList>
            <person name="Veyisoglu A."/>
        </authorList>
    </citation>
    <scope>NUCLEOTIDE SEQUENCE</scope>
    <source>
        <strain evidence="5">K274</strain>
    </source>
</reference>
<dbReference type="PANTHER" id="PTHR16305:SF35">
    <property type="entry name" value="TRANSCRIPTIONAL ACTIVATOR DOMAIN"/>
    <property type="match status" value="1"/>
</dbReference>
<dbReference type="Gene3D" id="3.40.50.300">
    <property type="entry name" value="P-loop containing nucleotide triphosphate hydrolases"/>
    <property type="match status" value="1"/>
</dbReference>
<dbReference type="Gene3D" id="1.10.10.10">
    <property type="entry name" value="Winged helix-like DNA-binding domain superfamily/Winged helix DNA-binding domain"/>
    <property type="match status" value="1"/>
</dbReference>
<proteinExistence type="predicted"/>
<dbReference type="CDD" id="cd06170">
    <property type="entry name" value="LuxR_C_like"/>
    <property type="match status" value="1"/>
</dbReference>
<dbReference type="InterPro" id="IPR016032">
    <property type="entry name" value="Sig_transdc_resp-reg_C-effctor"/>
</dbReference>
<keyword evidence="1" id="KW-0547">Nucleotide-binding</keyword>
<accession>A0A931EU58</accession>
<evidence type="ECO:0000256" key="3">
    <source>
        <dbReference type="SAM" id="MobiDB-lite"/>
    </source>
</evidence>
<evidence type="ECO:0000313" key="6">
    <source>
        <dbReference type="Proteomes" id="UP000605361"/>
    </source>
</evidence>
<dbReference type="InterPro" id="IPR000792">
    <property type="entry name" value="Tscrpt_reg_LuxR_C"/>
</dbReference>
<evidence type="ECO:0000256" key="1">
    <source>
        <dbReference type="ARBA" id="ARBA00022741"/>
    </source>
</evidence>
<dbReference type="PANTHER" id="PTHR16305">
    <property type="entry name" value="TESTICULAR SOLUBLE ADENYLYL CYCLASE"/>
    <property type="match status" value="1"/>
</dbReference>
<dbReference type="PROSITE" id="PS50043">
    <property type="entry name" value="HTH_LUXR_2"/>
    <property type="match status" value="1"/>
</dbReference>
<dbReference type="GO" id="GO:0004016">
    <property type="term" value="F:adenylate cyclase activity"/>
    <property type="evidence" value="ECO:0007669"/>
    <property type="project" value="TreeGrafter"/>
</dbReference>
<feature type="domain" description="HTH luxR-type" evidence="4">
    <location>
        <begin position="847"/>
        <end position="912"/>
    </location>
</feature>
<dbReference type="InterPro" id="IPR011990">
    <property type="entry name" value="TPR-like_helical_dom_sf"/>
</dbReference>
<protein>
    <submittedName>
        <fullName evidence="5">AAA family ATPase</fullName>
    </submittedName>
</protein>
<dbReference type="Pfam" id="PF13191">
    <property type="entry name" value="AAA_16"/>
    <property type="match status" value="1"/>
</dbReference>
<dbReference type="SMART" id="SM00421">
    <property type="entry name" value="HTH_LUXR"/>
    <property type="match status" value="1"/>
</dbReference>
<dbReference type="InterPro" id="IPR036388">
    <property type="entry name" value="WH-like_DNA-bd_sf"/>
</dbReference>
<dbReference type="InterPro" id="IPR041664">
    <property type="entry name" value="AAA_16"/>
</dbReference>
<evidence type="ECO:0000256" key="2">
    <source>
        <dbReference type="ARBA" id="ARBA00022840"/>
    </source>
</evidence>
<keyword evidence="2" id="KW-0067">ATP-binding</keyword>
<dbReference type="GO" id="GO:0003677">
    <property type="term" value="F:DNA binding"/>
    <property type="evidence" value="ECO:0007669"/>
    <property type="project" value="InterPro"/>
</dbReference>
<evidence type="ECO:0000259" key="4">
    <source>
        <dbReference type="PROSITE" id="PS50043"/>
    </source>
</evidence>
<dbReference type="PRINTS" id="PR00038">
    <property type="entry name" value="HTHLUXR"/>
</dbReference>
<feature type="region of interest" description="Disordered" evidence="3">
    <location>
        <begin position="335"/>
        <end position="360"/>
    </location>
</feature>
<dbReference type="InterPro" id="IPR027417">
    <property type="entry name" value="P-loop_NTPase"/>
</dbReference>
<dbReference type="Gene3D" id="1.25.40.10">
    <property type="entry name" value="Tetratricopeptide repeat domain"/>
    <property type="match status" value="1"/>
</dbReference>
<dbReference type="Proteomes" id="UP000605361">
    <property type="component" value="Unassembled WGS sequence"/>
</dbReference>
<dbReference type="GO" id="GO:0005524">
    <property type="term" value="F:ATP binding"/>
    <property type="evidence" value="ECO:0007669"/>
    <property type="project" value="UniProtKB-KW"/>
</dbReference>
<dbReference type="SUPFAM" id="SSF48452">
    <property type="entry name" value="TPR-like"/>
    <property type="match status" value="1"/>
</dbReference>
<gene>
    <name evidence="5" type="ORF">ITP53_00105</name>
</gene>
<dbReference type="EMBL" id="JADOGI010000001">
    <property type="protein sequence ID" value="MBF8184174.1"/>
    <property type="molecule type" value="Genomic_DNA"/>
</dbReference>
<comment type="caution">
    <text evidence="5">The sequence shown here is derived from an EMBL/GenBank/DDBJ whole genome shotgun (WGS) entry which is preliminary data.</text>
</comment>
<sequence>MLDPRRAECDRLDRLMTAVRAGESQCLVLRGEPGVGKSALLDYLVRQAVGCRVVRAAGVRSEMELPYAAAHQLCAPMLERLDRLPEPQRNALSTAFGLSAGPSPDRFLVGLAVLTLLADVAGEQPLVCVIDDAQWLDSASAQVLAFAARRLFGESVACVFAAGGGGPHDLSGLPELVIGGLRDEDAHALLRSVLPVPMDQPVRDRIVAEAHGNPLALMELPRMMTPAELAGGFGLPARQALPAPIEDGFLRRLEPLPPDTRWLLLTAAAEPLGDPVLVWRAAARLGIGTAAAGPATAAGVCEFGARVLFSHPLVRSAVYRAALPDERRRVHHALAEATDAGTDPDRRAWHRAHAASGTDEEIAAELERSVARAQARGGLAAAGAFLKRATELTPEPARRAVRALAAAQAKQGAGASDEASGLLGVALAGPLDERQQARAAVLQAGIALTASRGNASPPPPLLDLARRLQPLDPELARDTYLEALSAAMFAGRLEGRDGSLRDTAAIARTAPAAPEPGRAQDLLLDGFALLFTTDPGAAAPALRRAVTASLDQSATTEEQLRRIWLAYVAAVALWDADACRTLAERHVHLARDTGALAETPLALNSRITVHLFEGELAEAAALSAEVRELTMATGQPIIDYGAFALAAWRGRAAEAEELLRVSSIEAASRGEGAAMTVTDWARAVLYNGLGRYDEARAAAQRASEDPPAPGAAAQWAPAELAEAAARGGDHELARWAVEQLAKTAHASPTDWALGIEARARALVSEPDKAESRYLEAIDRLGRTRLRPDLARAHLLYGEWLRRERRRIEARPHLRTAYRSFTAMGMAGFAGRAAHELRATGETAQRRGVPMSGHLTPREGQIARLATKGLTNSEIGSQLFVSPRTVEYHLRKVFAKLNITSRSQLNRVLTSERSVGAAPSRPRAEW</sequence>
<dbReference type="SUPFAM" id="SSF46894">
    <property type="entry name" value="C-terminal effector domain of the bipartite response regulators"/>
    <property type="match status" value="1"/>
</dbReference>
<evidence type="ECO:0000313" key="5">
    <source>
        <dbReference type="EMBL" id="MBF8184174.1"/>
    </source>
</evidence>
<keyword evidence="6" id="KW-1185">Reference proteome</keyword>
<organism evidence="5 6">
    <name type="scientific">Nonomuraea cypriaca</name>
    <dbReference type="NCBI Taxonomy" id="1187855"/>
    <lineage>
        <taxon>Bacteria</taxon>
        <taxon>Bacillati</taxon>
        <taxon>Actinomycetota</taxon>
        <taxon>Actinomycetes</taxon>
        <taxon>Streptosporangiales</taxon>
        <taxon>Streptosporangiaceae</taxon>
        <taxon>Nonomuraea</taxon>
    </lineage>
</organism>
<dbReference type="Pfam" id="PF00196">
    <property type="entry name" value="GerE"/>
    <property type="match status" value="1"/>
</dbReference>
<dbReference type="SUPFAM" id="SSF52540">
    <property type="entry name" value="P-loop containing nucleoside triphosphate hydrolases"/>
    <property type="match status" value="1"/>
</dbReference>
<dbReference type="GO" id="GO:0005737">
    <property type="term" value="C:cytoplasm"/>
    <property type="evidence" value="ECO:0007669"/>
    <property type="project" value="TreeGrafter"/>
</dbReference>
<dbReference type="AlphaFoldDB" id="A0A931EU58"/>
<name>A0A931EU58_9ACTN</name>
<dbReference type="GO" id="GO:0006355">
    <property type="term" value="P:regulation of DNA-templated transcription"/>
    <property type="evidence" value="ECO:0007669"/>
    <property type="project" value="InterPro"/>
</dbReference>